<dbReference type="RefSeq" id="WP_112260185.1">
    <property type="nucleotide sequence ID" value="NZ_QMIG01000035.1"/>
</dbReference>
<evidence type="ECO:0000313" key="6">
    <source>
        <dbReference type="EMBL" id="RAW09704.1"/>
    </source>
</evidence>
<dbReference type="Gene3D" id="1.10.357.10">
    <property type="entry name" value="Tetracycline Repressor, domain 2"/>
    <property type="match status" value="1"/>
</dbReference>
<dbReference type="InterPro" id="IPR011075">
    <property type="entry name" value="TetR_C"/>
</dbReference>
<evidence type="ECO:0000256" key="2">
    <source>
        <dbReference type="ARBA" id="ARBA00023125"/>
    </source>
</evidence>
<evidence type="ECO:0000313" key="7">
    <source>
        <dbReference type="Proteomes" id="UP000250462"/>
    </source>
</evidence>
<dbReference type="Proteomes" id="UP000250462">
    <property type="component" value="Unassembled WGS sequence"/>
</dbReference>
<comment type="caution">
    <text evidence="6">The sequence shown here is derived from an EMBL/GenBank/DDBJ whole genome shotgun (WGS) entry which is preliminary data.</text>
</comment>
<keyword evidence="7" id="KW-1185">Reference proteome</keyword>
<evidence type="ECO:0000256" key="4">
    <source>
        <dbReference type="PROSITE-ProRule" id="PRU00335"/>
    </source>
</evidence>
<dbReference type="Pfam" id="PF00440">
    <property type="entry name" value="TetR_N"/>
    <property type="match status" value="1"/>
</dbReference>
<dbReference type="Pfam" id="PF16925">
    <property type="entry name" value="TetR_C_13"/>
    <property type="match status" value="1"/>
</dbReference>
<evidence type="ECO:0000256" key="3">
    <source>
        <dbReference type="ARBA" id="ARBA00023163"/>
    </source>
</evidence>
<dbReference type="EMBL" id="QMIG01000035">
    <property type="protein sequence ID" value="RAW09704.1"/>
    <property type="molecule type" value="Genomic_DNA"/>
</dbReference>
<dbReference type="PANTHER" id="PTHR47506">
    <property type="entry name" value="TRANSCRIPTIONAL REGULATORY PROTEIN"/>
    <property type="match status" value="1"/>
</dbReference>
<keyword evidence="3" id="KW-0804">Transcription</keyword>
<dbReference type="OrthoDB" id="4214267at2"/>
<feature type="DNA-binding region" description="H-T-H motif" evidence="4">
    <location>
        <begin position="32"/>
        <end position="51"/>
    </location>
</feature>
<organism evidence="6 7">
    <name type="scientific">Phytoactinopolyspora halophila</name>
    <dbReference type="NCBI Taxonomy" id="1981511"/>
    <lineage>
        <taxon>Bacteria</taxon>
        <taxon>Bacillati</taxon>
        <taxon>Actinomycetota</taxon>
        <taxon>Actinomycetes</taxon>
        <taxon>Jiangellales</taxon>
        <taxon>Jiangellaceae</taxon>
        <taxon>Phytoactinopolyspora</taxon>
    </lineage>
</organism>
<reference evidence="6 7" key="1">
    <citation type="submission" date="2018-06" db="EMBL/GenBank/DDBJ databases">
        <title>Phytoactinopolyspora halophila sp. nov., a novel halophilic actinomycete isolated from a saline soil in China.</title>
        <authorList>
            <person name="Tang S.-K."/>
        </authorList>
    </citation>
    <scope>NUCLEOTIDE SEQUENCE [LARGE SCALE GENOMIC DNA]</scope>
    <source>
        <strain evidence="6 7">YIM 96934</strain>
    </source>
</reference>
<dbReference type="PROSITE" id="PS50977">
    <property type="entry name" value="HTH_TETR_2"/>
    <property type="match status" value="1"/>
</dbReference>
<dbReference type="AlphaFoldDB" id="A0A329QBJ3"/>
<protein>
    <submittedName>
        <fullName evidence="6">TetR/AcrR family transcriptional regulator</fullName>
    </submittedName>
</protein>
<feature type="domain" description="HTH tetR-type" evidence="5">
    <location>
        <begin position="9"/>
        <end position="69"/>
    </location>
</feature>
<dbReference type="InterPro" id="IPR036271">
    <property type="entry name" value="Tet_transcr_reg_TetR-rel_C_sf"/>
</dbReference>
<keyword evidence="2 4" id="KW-0238">DNA-binding</keyword>
<dbReference type="PRINTS" id="PR00455">
    <property type="entry name" value="HTHTETR"/>
</dbReference>
<evidence type="ECO:0000259" key="5">
    <source>
        <dbReference type="PROSITE" id="PS50977"/>
    </source>
</evidence>
<dbReference type="InterPro" id="IPR009057">
    <property type="entry name" value="Homeodomain-like_sf"/>
</dbReference>
<dbReference type="SUPFAM" id="SSF46689">
    <property type="entry name" value="Homeodomain-like"/>
    <property type="match status" value="1"/>
</dbReference>
<proteinExistence type="predicted"/>
<dbReference type="SUPFAM" id="SSF48498">
    <property type="entry name" value="Tetracyclin repressor-like, C-terminal domain"/>
    <property type="match status" value="1"/>
</dbReference>
<evidence type="ECO:0000256" key="1">
    <source>
        <dbReference type="ARBA" id="ARBA00023015"/>
    </source>
</evidence>
<gene>
    <name evidence="6" type="ORF">DPM12_20305</name>
</gene>
<sequence length="193" mass="21326">MVHTKQPSTSARERLLAAAGELFYARGINATGIDAVVERAGVALATLYKHFGGKDRLVAAYLEERDDRWRADWEAAIAAATTRQQRVLAIFDALQRWWGTEGRYRGCAQVDAAVEITDADHPAMAAIIRHKTHLRQRLTELAREADAAEPEQAAADIVVIYEGTITALLLQTVPDPLQRARRLTTGLLPTDSR</sequence>
<keyword evidence="1" id="KW-0805">Transcription regulation</keyword>
<accession>A0A329QBJ3</accession>
<dbReference type="InterPro" id="IPR001647">
    <property type="entry name" value="HTH_TetR"/>
</dbReference>
<dbReference type="GO" id="GO:0003677">
    <property type="term" value="F:DNA binding"/>
    <property type="evidence" value="ECO:0007669"/>
    <property type="project" value="UniProtKB-UniRule"/>
</dbReference>
<dbReference type="PANTHER" id="PTHR47506:SF3">
    <property type="entry name" value="HTH-TYPE TRANSCRIPTIONAL REGULATOR LMRA"/>
    <property type="match status" value="1"/>
</dbReference>
<name>A0A329QBJ3_9ACTN</name>